<feature type="region of interest" description="Disordered" evidence="1">
    <location>
        <begin position="122"/>
        <end position="154"/>
    </location>
</feature>
<dbReference type="EMBL" id="JAINVV010000011">
    <property type="protein sequence ID" value="MBY8825094.1"/>
    <property type="molecule type" value="Genomic_DNA"/>
</dbReference>
<name>A0ABS7PVW4_9SPHN</name>
<evidence type="ECO:0000256" key="2">
    <source>
        <dbReference type="SAM" id="SignalP"/>
    </source>
</evidence>
<evidence type="ECO:0008006" key="5">
    <source>
        <dbReference type="Google" id="ProtNLM"/>
    </source>
</evidence>
<evidence type="ECO:0000313" key="4">
    <source>
        <dbReference type="Proteomes" id="UP000706039"/>
    </source>
</evidence>
<sequence>MKAIPFAAFGGLALFATIPFAPALFAQDGAGEIVVTAQRLSNSVSPIQLASPNPPVIGLKRMADSAVRTIEIVSDSREAGMRRREVQAMLLDAIDRAKRDGFNLVTGQFELVEVTRANWQDQFPGLAGKPNATEDDEDEDDEDEDDAAPAAFEDDGSTATVRLKVKTKLDGSIGSAQQKIGAFVKSVPANGRAQIQPRGGLALTIINPEQYRDEIYRRIAAGAKHANSFYGPDYGLDVTGLDQGIAWKQVSNTEVFLYIPYGFSIRK</sequence>
<protein>
    <recommendedName>
        <fullName evidence="5">TonB-dependent receptor</fullName>
    </recommendedName>
</protein>
<feature type="compositionally biased region" description="Acidic residues" evidence="1">
    <location>
        <begin position="133"/>
        <end position="154"/>
    </location>
</feature>
<feature type="chain" id="PRO_5047058882" description="TonB-dependent receptor" evidence="2">
    <location>
        <begin position="27"/>
        <end position="267"/>
    </location>
</feature>
<reference evidence="3 4" key="1">
    <citation type="submission" date="2021-08" db="EMBL/GenBank/DDBJ databases">
        <authorList>
            <person name="Tuo L."/>
        </authorList>
    </citation>
    <scope>NUCLEOTIDE SEQUENCE [LARGE SCALE GENOMIC DNA]</scope>
    <source>
        <strain evidence="3 4">JCM 31229</strain>
    </source>
</reference>
<comment type="caution">
    <text evidence="3">The sequence shown here is derived from an EMBL/GenBank/DDBJ whole genome shotgun (WGS) entry which is preliminary data.</text>
</comment>
<dbReference type="RefSeq" id="WP_222992198.1">
    <property type="nucleotide sequence ID" value="NZ_JAINVV010000011.1"/>
</dbReference>
<gene>
    <name evidence="3" type="ORF">K7G82_22520</name>
</gene>
<keyword evidence="4" id="KW-1185">Reference proteome</keyword>
<keyword evidence="2" id="KW-0732">Signal</keyword>
<evidence type="ECO:0000313" key="3">
    <source>
        <dbReference type="EMBL" id="MBY8825094.1"/>
    </source>
</evidence>
<organism evidence="3 4">
    <name type="scientific">Sphingomonas colocasiae</name>
    <dbReference type="NCBI Taxonomy" id="1848973"/>
    <lineage>
        <taxon>Bacteria</taxon>
        <taxon>Pseudomonadati</taxon>
        <taxon>Pseudomonadota</taxon>
        <taxon>Alphaproteobacteria</taxon>
        <taxon>Sphingomonadales</taxon>
        <taxon>Sphingomonadaceae</taxon>
        <taxon>Sphingomonas</taxon>
    </lineage>
</organism>
<dbReference type="Proteomes" id="UP000706039">
    <property type="component" value="Unassembled WGS sequence"/>
</dbReference>
<feature type="signal peptide" evidence="2">
    <location>
        <begin position="1"/>
        <end position="26"/>
    </location>
</feature>
<evidence type="ECO:0000256" key="1">
    <source>
        <dbReference type="SAM" id="MobiDB-lite"/>
    </source>
</evidence>
<proteinExistence type="predicted"/>
<accession>A0ABS7PVW4</accession>